<organism evidence="1 2">
    <name type="scientific">Variovorax paradoxus</name>
    <dbReference type="NCBI Taxonomy" id="34073"/>
    <lineage>
        <taxon>Bacteria</taxon>
        <taxon>Pseudomonadati</taxon>
        <taxon>Pseudomonadota</taxon>
        <taxon>Betaproteobacteria</taxon>
        <taxon>Burkholderiales</taxon>
        <taxon>Comamonadaceae</taxon>
        <taxon>Variovorax</taxon>
    </lineage>
</organism>
<evidence type="ECO:0000313" key="1">
    <source>
        <dbReference type="EMBL" id="QFZ84544.1"/>
    </source>
</evidence>
<accession>A0A5Q0M7J0</accession>
<dbReference type="InterPro" id="IPR023292">
    <property type="entry name" value="NTP_PyroPHydrolase-like_dom_sf"/>
</dbReference>
<name>A0A5Q0M7J0_VARPD</name>
<gene>
    <name evidence="1" type="ORF">GFK26_18115</name>
</gene>
<dbReference type="AlphaFoldDB" id="A0A5Q0M7J0"/>
<dbReference type="Proteomes" id="UP000326780">
    <property type="component" value="Chromosome"/>
</dbReference>
<dbReference type="EMBL" id="CP045644">
    <property type="protein sequence ID" value="QFZ84544.1"/>
    <property type="molecule type" value="Genomic_DNA"/>
</dbReference>
<evidence type="ECO:0000313" key="2">
    <source>
        <dbReference type="Proteomes" id="UP000326780"/>
    </source>
</evidence>
<proteinExistence type="predicted"/>
<protein>
    <submittedName>
        <fullName evidence="1">Uncharacterized protein</fullName>
    </submittedName>
</protein>
<sequence>MNVAFGNPKGDPARIDFDRVRKQCLNIPDEVGELFIALGANPEEVKAAVAALKTAGASVVSKVAPDEVRDALCDIHVFGYGAHHMMGVNADMDMAAVVSGVMTRFIKNADDLAATVKLHADKGVTEVYFEGDYPTMVMKSAVDQPDAPKGKFLKSASYQNTVFRALPEQAA</sequence>
<dbReference type="Gene3D" id="1.10.3420.10">
    <property type="entry name" value="putative ntp pyrophosphohydrolase like domain"/>
    <property type="match status" value="1"/>
</dbReference>
<dbReference type="RefSeq" id="WP_153283163.1">
    <property type="nucleotide sequence ID" value="NZ_CP045644.1"/>
</dbReference>
<reference evidence="1 2" key="1">
    <citation type="submission" date="2019-10" db="EMBL/GenBank/DDBJ databases">
        <title>Complete genome sequence of Variovorax paradoxus 5C-2.</title>
        <authorList>
            <person name="Gogoleva N.E."/>
            <person name="Balkin A.S."/>
        </authorList>
    </citation>
    <scope>NUCLEOTIDE SEQUENCE [LARGE SCALE GENOMIC DNA]</scope>
    <source>
        <strain evidence="1 2">5C-2</strain>
    </source>
</reference>